<evidence type="ECO:0000313" key="3">
    <source>
        <dbReference type="EMBL" id="GAA1799524.1"/>
    </source>
</evidence>
<feature type="signal peptide" evidence="2">
    <location>
        <begin position="1"/>
        <end position="26"/>
    </location>
</feature>
<keyword evidence="2" id="KW-0732">Signal</keyword>
<dbReference type="PROSITE" id="PS51257">
    <property type="entry name" value="PROKAR_LIPOPROTEIN"/>
    <property type="match status" value="1"/>
</dbReference>
<reference evidence="3 4" key="1">
    <citation type="journal article" date="2019" name="Int. J. Syst. Evol. Microbiol.">
        <title>The Global Catalogue of Microorganisms (GCM) 10K type strain sequencing project: providing services to taxonomists for standard genome sequencing and annotation.</title>
        <authorList>
            <consortium name="The Broad Institute Genomics Platform"/>
            <consortium name="The Broad Institute Genome Sequencing Center for Infectious Disease"/>
            <person name="Wu L."/>
            <person name="Ma J."/>
        </authorList>
    </citation>
    <scope>NUCLEOTIDE SEQUENCE [LARGE SCALE GENOMIC DNA]</scope>
    <source>
        <strain evidence="3 4">JCM 14736</strain>
    </source>
</reference>
<sequence length="158" mass="16025">MNTTTQKKSSVLLALAGASVALIALAGCTAPGGSDSAKKDPKPSASAQKESNAKEKEFVPEKKDFTCSDGVAKADTSNAILTLKGDCDAVEVTGVNSLITLEGAVKSVSVGGSINKVVAKQVIETVTFVKDSSGNVVETAAKPKTTDNGTQNEVVAPK</sequence>
<dbReference type="InterPro" id="IPR021417">
    <property type="entry name" value="DUF3060"/>
</dbReference>
<dbReference type="Proteomes" id="UP001500851">
    <property type="component" value="Unassembled WGS sequence"/>
</dbReference>
<evidence type="ECO:0000256" key="2">
    <source>
        <dbReference type="SAM" id="SignalP"/>
    </source>
</evidence>
<gene>
    <name evidence="3" type="ORF">GCM10009768_30670</name>
</gene>
<evidence type="ECO:0008006" key="5">
    <source>
        <dbReference type="Google" id="ProtNLM"/>
    </source>
</evidence>
<feature type="chain" id="PRO_5045430240" description="DUF3060 domain-containing protein" evidence="2">
    <location>
        <begin position="27"/>
        <end position="158"/>
    </location>
</feature>
<comment type="caution">
    <text evidence="3">The sequence shown here is derived from an EMBL/GenBank/DDBJ whole genome shotgun (WGS) entry which is preliminary data.</text>
</comment>
<dbReference type="RefSeq" id="WP_344033500.1">
    <property type="nucleotide sequence ID" value="NZ_BAAAOB010000005.1"/>
</dbReference>
<protein>
    <recommendedName>
        <fullName evidence="5">DUF3060 domain-containing protein</fullName>
    </recommendedName>
</protein>
<evidence type="ECO:0000256" key="1">
    <source>
        <dbReference type="SAM" id="MobiDB-lite"/>
    </source>
</evidence>
<evidence type="ECO:0000313" key="4">
    <source>
        <dbReference type="Proteomes" id="UP001500851"/>
    </source>
</evidence>
<accession>A0ABN2LU98</accession>
<name>A0ABN2LU98_9MICO</name>
<organism evidence="3 4">
    <name type="scientific">Leucobacter iarius</name>
    <dbReference type="NCBI Taxonomy" id="333963"/>
    <lineage>
        <taxon>Bacteria</taxon>
        <taxon>Bacillati</taxon>
        <taxon>Actinomycetota</taxon>
        <taxon>Actinomycetes</taxon>
        <taxon>Micrococcales</taxon>
        <taxon>Microbacteriaceae</taxon>
        <taxon>Leucobacter</taxon>
    </lineage>
</organism>
<keyword evidence="4" id="KW-1185">Reference proteome</keyword>
<proteinExistence type="predicted"/>
<feature type="region of interest" description="Disordered" evidence="1">
    <location>
        <begin position="31"/>
        <end position="58"/>
    </location>
</feature>
<dbReference type="EMBL" id="BAAAOB010000005">
    <property type="protein sequence ID" value="GAA1799524.1"/>
    <property type="molecule type" value="Genomic_DNA"/>
</dbReference>
<dbReference type="Pfam" id="PF11259">
    <property type="entry name" value="DUF3060"/>
    <property type="match status" value="1"/>
</dbReference>